<dbReference type="Pfam" id="PF07985">
    <property type="entry name" value="SRR1"/>
    <property type="match status" value="1"/>
</dbReference>
<dbReference type="InterPro" id="IPR012942">
    <property type="entry name" value="SRR1-like"/>
</dbReference>
<dbReference type="VEuPathDB" id="VectorBase:PPAI006775"/>
<sequence length="241" mass="27392">MDTKQEVSSSSYFTDSVSTLQHIQEKHIHLKEINTIVCLGLGHFAWCASARNQLAFITLIQEELAIPEILFQDPAFTPGEIDILKTLGFDVIPGNLEGKFDTDPEKIYLFYLPHCPKQLTNNLLWQNWGTKLSNIILLSNSFSGILISQSQRSLQVDAKLIVQAEDFTEEIPLENNFIFTDVFNDTSIHIFPKDLVEKKSENFWDERGSEPIYCDPEFISSALEKVTLEDDSCSNTEIPTK</sequence>
<dbReference type="GO" id="GO:0005634">
    <property type="term" value="C:nucleus"/>
    <property type="evidence" value="ECO:0007669"/>
    <property type="project" value="TreeGrafter"/>
</dbReference>
<keyword evidence="4" id="KW-1185">Reference proteome</keyword>
<evidence type="ECO:0000259" key="2">
    <source>
        <dbReference type="Pfam" id="PF07985"/>
    </source>
</evidence>
<dbReference type="EMBL" id="AJVK01058749">
    <property type="status" value="NOT_ANNOTATED_CDS"/>
    <property type="molecule type" value="Genomic_DNA"/>
</dbReference>
<evidence type="ECO:0000313" key="4">
    <source>
        <dbReference type="Proteomes" id="UP000092462"/>
    </source>
</evidence>
<protein>
    <recommendedName>
        <fullName evidence="2">SRR1-like domain-containing protein</fullName>
    </recommendedName>
</protein>
<dbReference type="GO" id="GO:0005737">
    <property type="term" value="C:cytoplasm"/>
    <property type="evidence" value="ECO:0007669"/>
    <property type="project" value="TreeGrafter"/>
</dbReference>
<dbReference type="PANTHER" id="PTHR28626:SF3">
    <property type="entry name" value="SRR1-LIKE PROTEIN"/>
    <property type="match status" value="1"/>
</dbReference>
<dbReference type="EnsemblMetazoa" id="PPAI006775-RA">
    <property type="protein sequence ID" value="PPAI006775-PA"/>
    <property type="gene ID" value="PPAI006775"/>
</dbReference>
<dbReference type="AlphaFoldDB" id="A0A1B0DFG6"/>
<organism evidence="3 4">
    <name type="scientific">Phlebotomus papatasi</name>
    <name type="common">Sandfly</name>
    <dbReference type="NCBI Taxonomy" id="29031"/>
    <lineage>
        <taxon>Eukaryota</taxon>
        <taxon>Metazoa</taxon>
        <taxon>Ecdysozoa</taxon>
        <taxon>Arthropoda</taxon>
        <taxon>Hexapoda</taxon>
        <taxon>Insecta</taxon>
        <taxon>Pterygota</taxon>
        <taxon>Neoptera</taxon>
        <taxon>Endopterygota</taxon>
        <taxon>Diptera</taxon>
        <taxon>Nematocera</taxon>
        <taxon>Psychodoidea</taxon>
        <taxon>Psychodidae</taxon>
        <taxon>Phlebotomus</taxon>
        <taxon>Phlebotomus</taxon>
    </lineage>
</organism>
<dbReference type="PANTHER" id="PTHR28626">
    <property type="entry name" value="SRR1-LIKE PROTEIN"/>
    <property type="match status" value="1"/>
</dbReference>
<evidence type="ECO:0000313" key="3">
    <source>
        <dbReference type="EnsemblMetazoa" id="PPAI006775-PA"/>
    </source>
</evidence>
<dbReference type="InterPro" id="IPR040044">
    <property type="entry name" value="SRR1L"/>
</dbReference>
<name>A0A1B0DFG6_PHLPP</name>
<proteinExistence type="inferred from homology"/>
<accession>A0A1B0DFG6</accession>
<comment type="similarity">
    <text evidence="1">Belongs to the SRR1 family.</text>
</comment>
<reference evidence="3" key="1">
    <citation type="submission" date="2022-08" db="UniProtKB">
        <authorList>
            <consortium name="EnsemblMetazoa"/>
        </authorList>
    </citation>
    <scope>IDENTIFICATION</scope>
    <source>
        <strain evidence="3">Israel</strain>
    </source>
</reference>
<evidence type="ECO:0000256" key="1">
    <source>
        <dbReference type="ARBA" id="ARBA00009856"/>
    </source>
</evidence>
<feature type="domain" description="SRR1-like" evidence="2">
    <location>
        <begin position="23"/>
        <end position="190"/>
    </location>
</feature>
<dbReference type="Proteomes" id="UP000092462">
    <property type="component" value="Unassembled WGS sequence"/>
</dbReference>